<sequence>MSSRNFSRGPRDPRAEHVDSRVDYFANGRFREIDSWDRSRSVYDNRTRFLSDDRERFCYPSFRERSPLRRPRYVDPPVQYPPDQYLDEGDVRGQPTDQDLYIRDHASVYDAYFKCDYDPRSYPTHSEAEPEDEYYSDAPREDDWVEYEHARAIDRGRPWRPQTGVRFTTDQSSISVELPTLSEEL</sequence>
<name>A0AAD5KXN3_9CRUS</name>
<dbReference type="EMBL" id="WJBH02000002">
    <property type="protein sequence ID" value="KAI9562536.1"/>
    <property type="molecule type" value="Genomic_DNA"/>
</dbReference>
<dbReference type="AlphaFoldDB" id="A0AAD5KXN3"/>
<dbReference type="Proteomes" id="UP000820818">
    <property type="component" value="Linkage Group LG2"/>
</dbReference>
<feature type="compositionally biased region" description="Polar residues" evidence="1">
    <location>
        <begin position="165"/>
        <end position="175"/>
    </location>
</feature>
<evidence type="ECO:0000256" key="1">
    <source>
        <dbReference type="SAM" id="MobiDB-lite"/>
    </source>
</evidence>
<protein>
    <submittedName>
        <fullName evidence="2">Uncharacterized protein</fullName>
    </submittedName>
</protein>
<proteinExistence type="predicted"/>
<evidence type="ECO:0000313" key="3">
    <source>
        <dbReference type="Proteomes" id="UP000820818"/>
    </source>
</evidence>
<organism evidence="2 3">
    <name type="scientific">Daphnia sinensis</name>
    <dbReference type="NCBI Taxonomy" id="1820382"/>
    <lineage>
        <taxon>Eukaryota</taxon>
        <taxon>Metazoa</taxon>
        <taxon>Ecdysozoa</taxon>
        <taxon>Arthropoda</taxon>
        <taxon>Crustacea</taxon>
        <taxon>Branchiopoda</taxon>
        <taxon>Diplostraca</taxon>
        <taxon>Cladocera</taxon>
        <taxon>Anomopoda</taxon>
        <taxon>Daphniidae</taxon>
        <taxon>Daphnia</taxon>
        <taxon>Daphnia similis group</taxon>
    </lineage>
</organism>
<feature type="region of interest" description="Disordered" evidence="1">
    <location>
        <begin position="158"/>
        <end position="185"/>
    </location>
</feature>
<keyword evidence="3" id="KW-1185">Reference proteome</keyword>
<accession>A0AAD5KXN3</accession>
<feature type="region of interest" description="Disordered" evidence="1">
    <location>
        <begin position="121"/>
        <end position="140"/>
    </location>
</feature>
<comment type="caution">
    <text evidence="2">The sequence shown here is derived from an EMBL/GenBank/DDBJ whole genome shotgun (WGS) entry which is preliminary data.</text>
</comment>
<feature type="region of interest" description="Disordered" evidence="1">
    <location>
        <begin position="67"/>
        <end position="96"/>
    </location>
</feature>
<gene>
    <name evidence="2" type="ORF">GHT06_009987</name>
</gene>
<reference evidence="2 3" key="1">
    <citation type="submission" date="2022-05" db="EMBL/GenBank/DDBJ databases">
        <title>A multi-omics perspective on studying reproductive biology in Daphnia sinensis.</title>
        <authorList>
            <person name="Jia J."/>
        </authorList>
    </citation>
    <scope>NUCLEOTIDE SEQUENCE [LARGE SCALE GENOMIC DNA]</scope>
    <source>
        <strain evidence="2 3">WSL</strain>
    </source>
</reference>
<evidence type="ECO:0000313" key="2">
    <source>
        <dbReference type="EMBL" id="KAI9562536.1"/>
    </source>
</evidence>